<organism evidence="1 2">
    <name type="scientific">Laceyella putida</name>
    <dbReference type="NCBI Taxonomy" id="110101"/>
    <lineage>
        <taxon>Bacteria</taxon>
        <taxon>Bacillati</taxon>
        <taxon>Bacillota</taxon>
        <taxon>Bacilli</taxon>
        <taxon>Bacillales</taxon>
        <taxon>Thermoactinomycetaceae</taxon>
        <taxon>Laceyella</taxon>
    </lineage>
</organism>
<protein>
    <submittedName>
        <fullName evidence="1">YqcI/YcgG family protein</fullName>
    </submittedName>
</protein>
<keyword evidence="2" id="KW-1185">Reference proteome</keyword>
<evidence type="ECO:0000313" key="2">
    <source>
        <dbReference type="Proteomes" id="UP001596500"/>
    </source>
</evidence>
<proteinExistence type="predicted"/>
<comment type="caution">
    <text evidence="1">The sequence shown here is derived from an EMBL/GenBank/DDBJ whole genome shotgun (WGS) entry which is preliminary data.</text>
</comment>
<gene>
    <name evidence="1" type="ORF">ACFQNG_18170</name>
</gene>
<name>A0ABW2RPR3_9BACL</name>
<accession>A0ABW2RPR3</accession>
<dbReference type="PANTHER" id="PTHR40045:SF1">
    <property type="entry name" value="YQCI_YCGG FAMILY PROTEIN"/>
    <property type="match status" value="1"/>
</dbReference>
<dbReference type="EMBL" id="JBHTBW010000069">
    <property type="protein sequence ID" value="MFC7442998.1"/>
    <property type="molecule type" value="Genomic_DNA"/>
</dbReference>
<sequence>MVEGKIPQWGLTVFKSFESDLLSKERPFPCIFGVEALKKNGLRYLFVENHDEAGLMQLRNSLIRYTEIYRELGRMTSMAVFFKPLQEELMIEQYQEKFWSVLQFLHENDPKPWPAEFPVNWDDPLWEFCFNGEPIFVVCNTPAHVKRRSRRGGTFIITFQPRWWVFEELKGPKGKRGRAAVRQRLEKYDEMEIHPAMGVYGDVENREWKQYYITDSNESPSKCPFRFLHGLSGEKTKTKRKVRETNGKDV</sequence>
<dbReference type="InterPro" id="IPR014988">
    <property type="entry name" value="Uncharacterised_YqcI/YcgG"/>
</dbReference>
<reference evidence="2" key="1">
    <citation type="journal article" date="2019" name="Int. J. Syst. Evol. Microbiol.">
        <title>The Global Catalogue of Microorganisms (GCM) 10K type strain sequencing project: providing services to taxonomists for standard genome sequencing and annotation.</title>
        <authorList>
            <consortium name="The Broad Institute Genomics Platform"/>
            <consortium name="The Broad Institute Genome Sequencing Center for Infectious Disease"/>
            <person name="Wu L."/>
            <person name="Ma J."/>
        </authorList>
    </citation>
    <scope>NUCLEOTIDE SEQUENCE [LARGE SCALE GENOMIC DNA]</scope>
    <source>
        <strain evidence="2">CGMCC 1.12942</strain>
    </source>
</reference>
<dbReference type="Pfam" id="PF08892">
    <property type="entry name" value="YqcI_YcgG"/>
    <property type="match status" value="1"/>
</dbReference>
<evidence type="ECO:0000313" key="1">
    <source>
        <dbReference type="EMBL" id="MFC7442998.1"/>
    </source>
</evidence>
<dbReference type="RefSeq" id="WP_379867270.1">
    <property type="nucleotide sequence ID" value="NZ_JBHTBW010000069.1"/>
</dbReference>
<dbReference type="PANTHER" id="PTHR40045">
    <property type="entry name" value="YCGG FAMILY PROTEIN"/>
    <property type="match status" value="1"/>
</dbReference>
<dbReference type="Proteomes" id="UP001596500">
    <property type="component" value="Unassembled WGS sequence"/>
</dbReference>